<dbReference type="InterPro" id="IPR000030">
    <property type="entry name" value="PPE_dom"/>
</dbReference>
<organism evidence="5 6">
    <name type="scientific">Mycobacterium timonense</name>
    <dbReference type="NCBI Taxonomy" id="701043"/>
    <lineage>
        <taxon>Bacteria</taxon>
        <taxon>Bacillati</taxon>
        <taxon>Actinomycetota</taxon>
        <taxon>Actinomycetes</taxon>
        <taxon>Mycobacteriales</taxon>
        <taxon>Mycobacteriaceae</taxon>
        <taxon>Mycobacterium</taxon>
        <taxon>Mycobacterium avium complex (MAC)</taxon>
    </lineage>
</organism>
<dbReference type="EMBL" id="BLLA01000001">
    <property type="protein sequence ID" value="GFG96049.1"/>
    <property type="molecule type" value="Genomic_DNA"/>
</dbReference>
<dbReference type="Pfam" id="PF12484">
    <property type="entry name" value="PPE-SVP"/>
    <property type="match status" value="1"/>
</dbReference>
<evidence type="ECO:0000259" key="3">
    <source>
        <dbReference type="Pfam" id="PF00823"/>
    </source>
</evidence>
<comment type="caution">
    <text evidence="5">The sequence shown here is derived from an EMBL/GenBank/DDBJ whole genome shotgun (WGS) entry which is preliminary data.</text>
</comment>
<sequence length="379" mass="37408">MAAAAAWDGLGAELATAASGYASVISELTDAPWVGPASVSMLSAVMPYVSWLGILATEAEETAGQARAAAAAFEAAFAMTVPPPVIAANRVLLANLVATNFLGQNTPAIAATEAQYMEMWAQDAGAMYGYAGSSLAASELAPFTAPPKTSTPDAASNQSAAVAKAVAEPAGNTAQNTSQLASPQALSLNASQAVQHASTTAAANMTSQATTSTSTSSSTTYTTIMKNTVGLAYFSNGMTSFFTSIAQQLTFGPGGSTAGAGGAWFPTPQFASLGLGNLGGGLGHVSGGVAASAGQAARIGTLSVPQHWATLTSAVSPATASEPEATPVQAAATGTAGGPANGLLRGMPAGALGRRGAAAGYVNKYGFRYSVLTRPPSAG</sequence>
<evidence type="ECO:0000256" key="1">
    <source>
        <dbReference type="ARBA" id="ARBA00010652"/>
    </source>
</evidence>
<dbReference type="Pfam" id="PF00823">
    <property type="entry name" value="PPE"/>
    <property type="match status" value="1"/>
</dbReference>
<evidence type="ECO:0000259" key="4">
    <source>
        <dbReference type="Pfam" id="PF12484"/>
    </source>
</evidence>
<feature type="region of interest" description="Disordered" evidence="2">
    <location>
        <begin position="144"/>
        <end position="168"/>
    </location>
</feature>
<feature type="region of interest" description="Disordered" evidence="2">
    <location>
        <begin position="316"/>
        <end position="340"/>
    </location>
</feature>
<accession>A0A7I9Z598</accession>
<proteinExistence type="inferred from homology"/>
<dbReference type="PANTHER" id="PTHR46766">
    <property type="entry name" value="GLUTAMINE-RICH PROTEIN 2"/>
    <property type="match status" value="1"/>
</dbReference>
<reference evidence="5 6" key="1">
    <citation type="journal article" date="2019" name="Emerg. Microbes Infect.">
        <title>Comprehensive subspecies identification of 175 nontuberculous mycobacteria species based on 7547 genomic profiles.</title>
        <authorList>
            <person name="Matsumoto Y."/>
            <person name="Kinjo T."/>
            <person name="Motooka D."/>
            <person name="Nabeya D."/>
            <person name="Jung N."/>
            <person name="Uechi K."/>
            <person name="Horii T."/>
            <person name="Iida T."/>
            <person name="Fujita J."/>
            <person name="Nakamura S."/>
        </authorList>
    </citation>
    <scope>NUCLEOTIDE SEQUENCE [LARGE SCALE GENOMIC DNA]</scope>
    <source>
        <strain evidence="5 6">JCM 30726</strain>
    </source>
</reference>
<feature type="domain" description="PPE family C-terminal" evidence="4">
    <location>
        <begin position="290"/>
        <end position="375"/>
    </location>
</feature>
<dbReference type="AlphaFoldDB" id="A0A7I9Z598"/>
<evidence type="ECO:0000313" key="6">
    <source>
        <dbReference type="Proteomes" id="UP000465301"/>
    </source>
</evidence>
<feature type="compositionally biased region" description="Low complexity" evidence="2">
    <location>
        <begin position="154"/>
        <end position="168"/>
    </location>
</feature>
<feature type="domain" description="PPE" evidence="3">
    <location>
        <begin position="1"/>
        <end position="140"/>
    </location>
</feature>
<protein>
    <submittedName>
        <fullName evidence="5">Putative PPE family protein PPE25</fullName>
    </submittedName>
</protein>
<dbReference type="InterPro" id="IPR022171">
    <property type="entry name" value="PPE_C"/>
</dbReference>
<feature type="compositionally biased region" description="Low complexity" evidence="2">
    <location>
        <begin position="325"/>
        <end position="334"/>
    </location>
</feature>
<dbReference type="GO" id="GO:0052572">
    <property type="term" value="P:response to host immune response"/>
    <property type="evidence" value="ECO:0007669"/>
    <property type="project" value="TreeGrafter"/>
</dbReference>
<keyword evidence="6" id="KW-1185">Reference proteome</keyword>
<name>A0A7I9Z598_9MYCO</name>
<evidence type="ECO:0000256" key="2">
    <source>
        <dbReference type="SAM" id="MobiDB-lite"/>
    </source>
</evidence>
<evidence type="ECO:0000313" key="5">
    <source>
        <dbReference type="EMBL" id="GFG96049.1"/>
    </source>
</evidence>
<dbReference type="Gene3D" id="1.20.1260.20">
    <property type="entry name" value="PPE superfamily"/>
    <property type="match status" value="1"/>
</dbReference>
<comment type="similarity">
    <text evidence="1">Belongs to the mycobacterial PPE family.</text>
</comment>
<dbReference type="PANTHER" id="PTHR46766:SF1">
    <property type="entry name" value="GLUTAMINE-RICH PROTEIN 2"/>
    <property type="match status" value="1"/>
</dbReference>
<dbReference type="Proteomes" id="UP000465301">
    <property type="component" value="Unassembled WGS sequence"/>
</dbReference>
<dbReference type="InterPro" id="IPR038332">
    <property type="entry name" value="PPE_sf"/>
</dbReference>
<gene>
    <name evidence="5" type="primary">PPE25_1</name>
    <name evidence="5" type="ORF">MTIM_19280</name>
</gene>
<dbReference type="SUPFAM" id="SSF140459">
    <property type="entry name" value="PE/PPE dimer-like"/>
    <property type="match status" value="1"/>
</dbReference>